<gene>
    <name evidence="6" type="ORF">SPHA_16408</name>
</gene>
<dbReference type="InterPro" id="IPR000198">
    <property type="entry name" value="RhoGAP_dom"/>
</dbReference>
<reference evidence="6" key="1">
    <citation type="submission" date="2021-01" db="EMBL/GenBank/DDBJ databases">
        <authorList>
            <person name="Li R."/>
            <person name="Bekaert M."/>
        </authorList>
    </citation>
    <scope>NUCLEOTIDE SEQUENCE</scope>
    <source>
        <strain evidence="6">Farmed</strain>
    </source>
</reference>
<dbReference type="GO" id="GO:0030036">
    <property type="term" value="P:actin cytoskeleton organization"/>
    <property type="evidence" value="ECO:0007669"/>
    <property type="project" value="TreeGrafter"/>
</dbReference>
<dbReference type="Proteomes" id="UP000597762">
    <property type="component" value="Unassembled WGS sequence"/>
</dbReference>
<dbReference type="AlphaFoldDB" id="A0A812BF94"/>
<evidence type="ECO:0000256" key="1">
    <source>
        <dbReference type="ARBA" id="ARBA00022468"/>
    </source>
</evidence>
<dbReference type="PANTHER" id="PTHR12659">
    <property type="entry name" value="RHO-TYPE GTPASE ACTIVATING PROTEIN"/>
    <property type="match status" value="1"/>
</dbReference>
<dbReference type="SUPFAM" id="SSF47769">
    <property type="entry name" value="SAM/Pointed domain"/>
    <property type="match status" value="1"/>
</dbReference>
<dbReference type="GO" id="GO:0035023">
    <property type="term" value="P:regulation of Rho protein signal transduction"/>
    <property type="evidence" value="ECO:0007669"/>
    <property type="project" value="TreeGrafter"/>
</dbReference>
<evidence type="ECO:0000259" key="4">
    <source>
        <dbReference type="PROSITE" id="PS50238"/>
    </source>
</evidence>
<dbReference type="SUPFAM" id="SSF48350">
    <property type="entry name" value="GTPase activation domain, GAP"/>
    <property type="match status" value="1"/>
</dbReference>
<dbReference type="PROSITE" id="PS50238">
    <property type="entry name" value="RHOGAP"/>
    <property type="match status" value="1"/>
</dbReference>
<feature type="region of interest" description="Disordered" evidence="3">
    <location>
        <begin position="481"/>
        <end position="501"/>
    </location>
</feature>
<dbReference type="Gene3D" id="1.10.555.10">
    <property type="entry name" value="Rho GTPase activation protein"/>
    <property type="match status" value="1"/>
</dbReference>
<evidence type="ECO:0000313" key="6">
    <source>
        <dbReference type="EMBL" id="CAE1227454.1"/>
    </source>
</evidence>
<name>A0A812BF94_ACAPH</name>
<dbReference type="InterPro" id="IPR023393">
    <property type="entry name" value="START-like_dom_sf"/>
</dbReference>
<dbReference type="GO" id="GO:0005096">
    <property type="term" value="F:GTPase activator activity"/>
    <property type="evidence" value="ECO:0007669"/>
    <property type="project" value="UniProtKB-KW"/>
</dbReference>
<evidence type="ECO:0000259" key="5">
    <source>
        <dbReference type="PROSITE" id="PS50848"/>
    </source>
</evidence>
<organism evidence="6 7">
    <name type="scientific">Acanthosepion pharaonis</name>
    <name type="common">Pharaoh cuttlefish</name>
    <name type="synonym">Sepia pharaonis</name>
    <dbReference type="NCBI Taxonomy" id="158019"/>
    <lineage>
        <taxon>Eukaryota</taxon>
        <taxon>Metazoa</taxon>
        <taxon>Spiralia</taxon>
        <taxon>Lophotrochozoa</taxon>
        <taxon>Mollusca</taxon>
        <taxon>Cephalopoda</taxon>
        <taxon>Coleoidea</taxon>
        <taxon>Decapodiformes</taxon>
        <taxon>Sepiida</taxon>
        <taxon>Sepiina</taxon>
        <taxon>Sepiidae</taxon>
        <taxon>Acanthosepion</taxon>
    </lineage>
</organism>
<feature type="domain" description="Rho-GAP" evidence="4">
    <location>
        <begin position="589"/>
        <end position="792"/>
    </location>
</feature>
<dbReference type="PANTHER" id="PTHR12659:SF7">
    <property type="entry name" value="CROSSVEINLESS C, ISOFORM C"/>
    <property type="match status" value="1"/>
</dbReference>
<dbReference type="GO" id="GO:0007165">
    <property type="term" value="P:signal transduction"/>
    <property type="evidence" value="ECO:0007669"/>
    <property type="project" value="InterPro"/>
</dbReference>
<dbReference type="EMBL" id="CAHIKZ030000575">
    <property type="protein sequence ID" value="CAE1227454.1"/>
    <property type="molecule type" value="Genomic_DNA"/>
</dbReference>
<dbReference type="Gene3D" id="1.10.287.2070">
    <property type="match status" value="1"/>
</dbReference>
<protein>
    <submittedName>
        <fullName evidence="6">DLC</fullName>
    </submittedName>
</protein>
<dbReference type="PROSITE" id="PS50848">
    <property type="entry name" value="START"/>
    <property type="match status" value="1"/>
</dbReference>
<dbReference type="Pfam" id="PF01852">
    <property type="entry name" value="START"/>
    <property type="match status" value="1"/>
</dbReference>
<dbReference type="InterPro" id="IPR008936">
    <property type="entry name" value="Rho_GTPase_activation_prot"/>
</dbReference>
<feature type="region of interest" description="Disordered" evidence="3">
    <location>
        <begin position="86"/>
        <end position="169"/>
    </location>
</feature>
<keyword evidence="2" id="KW-0597">Phosphoprotein</keyword>
<feature type="domain" description="START" evidence="5">
    <location>
        <begin position="836"/>
        <end position="1024"/>
    </location>
</feature>
<keyword evidence="7" id="KW-1185">Reference proteome</keyword>
<sequence length="1030" mass="116718">MFYSVSLCNNYGQFPIDTESVKNDHDFLDDDSFQALCRRLHILNKCCKVQIETPRKTGDDSDEDEQCALSDKWKYQRSSRRWSRMGLQVDQPCGSNRPFTVKGSSSHDSLLTDQDNYSQLEDSPTFSTNDTALTESLGQSETNSKSSVTESHTPNMPTAGHSFLSPKLSRATSFRPARNLLRRIETLRSGGSLRNKKPMDCLMISSPVITDTDNMREKIRHLNCVDLNNGQTNSHALVSRSRSAENAIRANSPVSLDNSTGSVNEDNSESYLLPSSTDSVSDYRAIPTNKVKNNSTSNLTEVYLLPPDYKPGQFPKVINNGYIETGEGHGINYRTGSFSLGRDAKRRDAESRQCANLRAENSVKRASIYDNVPTEESLEADRNELDEILQKLYDNINGFTQAVSTDDFADLEKEINVLRDLRTFDSMMGLDSGTDAFDSQQKQELELELDLDFEAASEASTHDISAEVLSDSDAETDAGKFFEPGISRERRDSGVGSSLTRAPSLKKRNRIRWTSFQKSHRPSFRSHSTQICTLSVGQFRKLQSVCMLTITTLLEKYSPASRSGWNWLVPRFIKKTKVPDYKDKKVFGVPLMETLRRTGQPLPQCILYAMRYLRKTAKDADGIFRKSGVKSRIQKLREQIEANSDLVDFSDMQAYDIADLTKQYFRELPECLLTNKLSETFIDIFTHVPKEYQLEAVNTAIILMPDENREVLQSLLLFLSDISDSADQHQMTASNLAVCFAPSLFNLVNVKSTASPSLRRNKKQQGVPDSKEILEPAHECLVFMIKNSKALFTVPQETIAKCRFTRSDLNSPRHIKDFDMNNGNPYLFVDSNTNILLKESRERFRNWIMCSPINGIDVAFKKAEDFHLLRQWMCNAEIEAPPEEVLNRLLTERYLWDEDLQECSVIEKLSEQTDILEYTRNSMPPHPARDYCLLRSWRTDLPKGACALFSTSVKHSAAKISNVEGIVMESNYLIEPCGAGKSRVTHMSREDMGGRSVRWYNLAYGHINANFMDRLRTSFQQIASGPETKL</sequence>
<dbReference type="FunFam" id="3.30.530.20:FF:000009">
    <property type="entry name" value="StAR related lipid transfer domain containing 13"/>
    <property type="match status" value="1"/>
</dbReference>
<feature type="region of interest" description="Disordered" evidence="3">
    <location>
        <begin position="244"/>
        <end position="279"/>
    </location>
</feature>
<dbReference type="OrthoDB" id="10003330at2759"/>
<evidence type="ECO:0000256" key="2">
    <source>
        <dbReference type="ARBA" id="ARBA00022553"/>
    </source>
</evidence>
<dbReference type="Pfam" id="PF00620">
    <property type="entry name" value="RhoGAP"/>
    <property type="match status" value="1"/>
</dbReference>
<feature type="compositionally biased region" description="Polar residues" evidence="3">
    <location>
        <begin position="93"/>
        <end position="156"/>
    </location>
</feature>
<dbReference type="Gene3D" id="3.30.530.20">
    <property type="match status" value="1"/>
</dbReference>
<accession>A0A812BF94</accession>
<comment type="caution">
    <text evidence="6">The sequence shown here is derived from an EMBL/GenBank/DDBJ whole genome shotgun (WGS) entry which is preliminary data.</text>
</comment>
<proteinExistence type="predicted"/>
<dbReference type="SMART" id="SM00234">
    <property type="entry name" value="START"/>
    <property type="match status" value="1"/>
</dbReference>
<dbReference type="SUPFAM" id="SSF55961">
    <property type="entry name" value="Bet v1-like"/>
    <property type="match status" value="1"/>
</dbReference>
<evidence type="ECO:0000256" key="3">
    <source>
        <dbReference type="SAM" id="MobiDB-lite"/>
    </source>
</evidence>
<evidence type="ECO:0000313" key="7">
    <source>
        <dbReference type="Proteomes" id="UP000597762"/>
    </source>
</evidence>
<dbReference type="GO" id="GO:0008289">
    <property type="term" value="F:lipid binding"/>
    <property type="evidence" value="ECO:0007669"/>
    <property type="project" value="InterPro"/>
</dbReference>
<dbReference type="InterPro" id="IPR002913">
    <property type="entry name" value="START_lipid-bd_dom"/>
</dbReference>
<dbReference type="SMART" id="SM00324">
    <property type="entry name" value="RhoGAP"/>
    <property type="match status" value="1"/>
</dbReference>
<feature type="compositionally biased region" description="Polar residues" evidence="3">
    <location>
        <begin position="252"/>
        <end position="279"/>
    </location>
</feature>
<dbReference type="InterPro" id="IPR013761">
    <property type="entry name" value="SAM/pointed_sf"/>
</dbReference>
<keyword evidence="1" id="KW-0343">GTPase activation</keyword>